<dbReference type="AlphaFoldDB" id="A0A432ZG80"/>
<dbReference type="Pfam" id="PF06853">
    <property type="entry name" value="DUF1249"/>
    <property type="match status" value="1"/>
</dbReference>
<name>A0A432ZG80_9GAMM</name>
<dbReference type="PANTHER" id="PTHR38774:SF1">
    <property type="entry name" value="CYTOPLASMIC PROTEIN"/>
    <property type="match status" value="1"/>
</dbReference>
<gene>
    <name evidence="1" type="ORF">CWI84_11235</name>
</gene>
<dbReference type="InterPro" id="IPR009659">
    <property type="entry name" value="DUF1249"/>
</dbReference>
<sequence>MNYAQLVRLMPDDREEPCRVRIGASGCYSISLVTESRYTSDVRIELQQKSVADYLQPRLVVRLYHDARMAEVIETQGVSRLAANYPQPNKAMRHADEKHQSNRFLADWLLLCRRHGEAELAL</sequence>
<dbReference type="EMBL" id="PIQH01000012">
    <property type="protein sequence ID" value="RUO76929.1"/>
    <property type="molecule type" value="Genomic_DNA"/>
</dbReference>
<reference evidence="1 2" key="1">
    <citation type="journal article" date="2011" name="Front. Microbiol.">
        <title>Genomic signatures of strain selection and enhancement in Bacillus atrophaeus var. globigii, a historical biowarfare simulant.</title>
        <authorList>
            <person name="Gibbons H.S."/>
            <person name="Broomall S.M."/>
            <person name="McNew L.A."/>
            <person name="Daligault H."/>
            <person name="Chapman C."/>
            <person name="Bruce D."/>
            <person name="Karavis M."/>
            <person name="Krepps M."/>
            <person name="McGregor P.A."/>
            <person name="Hong C."/>
            <person name="Park K.H."/>
            <person name="Akmal A."/>
            <person name="Feldman A."/>
            <person name="Lin J.S."/>
            <person name="Chang W.E."/>
            <person name="Higgs B.W."/>
            <person name="Demirev P."/>
            <person name="Lindquist J."/>
            <person name="Liem A."/>
            <person name="Fochler E."/>
            <person name="Read T.D."/>
            <person name="Tapia R."/>
            <person name="Johnson S."/>
            <person name="Bishop-Lilly K.A."/>
            <person name="Detter C."/>
            <person name="Han C."/>
            <person name="Sozhamannan S."/>
            <person name="Rosenzweig C.N."/>
            <person name="Skowronski E.W."/>
        </authorList>
    </citation>
    <scope>NUCLEOTIDE SEQUENCE [LARGE SCALE GENOMIC DNA]</scope>
    <source>
        <strain evidence="1 2">CC-PW-9</strain>
    </source>
</reference>
<protein>
    <submittedName>
        <fullName evidence="1">DUF1249 domain-containing protein</fullName>
    </submittedName>
</protein>
<evidence type="ECO:0000313" key="2">
    <source>
        <dbReference type="Proteomes" id="UP000287996"/>
    </source>
</evidence>
<dbReference type="PANTHER" id="PTHR38774">
    <property type="entry name" value="CYTOPLASMIC PROTEIN-RELATED"/>
    <property type="match status" value="1"/>
</dbReference>
<proteinExistence type="predicted"/>
<evidence type="ECO:0000313" key="1">
    <source>
        <dbReference type="EMBL" id="RUO76929.1"/>
    </source>
</evidence>
<dbReference type="OrthoDB" id="9793663at2"/>
<accession>A0A432ZG80</accession>
<dbReference type="Proteomes" id="UP000287996">
    <property type="component" value="Unassembled WGS sequence"/>
</dbReference>
<organism evidence="1 2">
    <name type="scientific">Idiomarina tyrosinivorans</name>
    <dbReference type="NCBI Taxonomy" id="1445662"/>
    <lineage>
        <taxon>Bacteria</taxon>
        <taxon>Pseudomonadati</taxon>
        <taxon>Pseudomonadota</taxon>
        <taxon>Gammaproteobacteria</taxon>
        <taxon>Alteromonadales</taxon>
        <taxon>Idiomarinaceae</taxon>
        <taxon>Idiomarina</taxon>
    </lineage>
</organism>
<comment type="caution">
    <text evidence="1">The sequence shown here is derived from an EMBL/GenBank/DDBJ whole genome shotgun (WGS) entry which is preliminary data.</text>
</comment>
<keyword evidence="2" id="KW-1185">Reference proteome</keyword>